<feature type="compositionally biased region" description="Basic residues" evidence="1">
    <location>
        <begin position="66"/>
        <end position="76"/>
    </location>
</feature>
<accession>A0A6J4UH97</accession>
<dbReference type="AlphaFoldDB" id="A0A6J4UH97"/>
<feature type="region of interest" description="Disordered" evidence="1">
    <location>
        <begin position="1"/>
        <end position="76"/>
    </location>
</feature>
<proteinExistence type="predicted"/>
<evidence type="ECO:0000313" key="2">
    <source>
        <dbReference type="EMBL" id="CAA9549448.1"/>
    </source>
</evidence>
<sequence length="88" mass="9394">ALVVRRCPRRRPSQPAGDRGGWDRLRPADHHGRRHDGGPTDRGAAPGLRAGPRHPESDPGPLHGVRPLHRPGRHRLGAGVLVASAGVL</sequence>
<organism evidence="2">
    <name type="scientific">uncultured Thermomicrobiales bacterium</name>
    <dbReference type="NCBI Taxonomy" id="1645740"/>
    <lineage>
        <taxon>Bacteria</taxon>
        <taxon>Pseudomonadati</taxon>
        <taxon>Thermomicrobiota</taxon>
        <taxon>Thermomicrobia</taxon>
        <taxon>Thermomicrobiales</taxon>
        <taxon>environmental samples</taxon>
    </lineage>
</organism>
<protein>
    <submittedName>
        <fullName evidence="2">Uncharacterized protein</fullName>
    </submittedName>
</protein>
<feature type="non-terminal residue" evidence="2">
    <location>
        <position position="88"/>
    </location>
</feature>
<feature type="compositionally biased region" description="Basic residues" evidence="1">
    <location>
        <begin position="1"/>
        <end position="12"/>
    </location>
</feature>
<reference evidence="2" key="1">
    <citation type="submission" date="2020-02" db="EMBL/GenBank/DDBJ databases">
        <authorList>
            <person name="Meier V. D."/>
        </authorList>
    </citation>
    <scope>NUCLEOTIDE SEQUENCE</scope>
    <source>
        <strain evidence="2">AVDCRST_MAG33</strain>
    </source>
</reference>
<gene>
    <name evidence="2" type="ORF">AVDCRST_MAG33-765</name>
</gene>
<name>A0A6J4UH97_9BACT</name>
<dbReference type="EMBL" id="CADCWK010000064">
    <property type="protein sequence ID" value="CAA9549448.1"/>
    <property type="molecule type" value="Genomic_DNA"/>
</dbReference>
<feature type="compositionally biased region" description="Basic and acidic residues" evidence="1">
    <location>
        <begin position="20"/>
        <end position="39"/>
    </location>
</feature>
<evidence type="ECO:0000256" key="1">
    <source>
        <dbReference type="SAM" id="MobiDB-lite"/>
    </source>
</evidence>
<feature type="non-terminal residue" evidence="2">
    <location>
        <position position="1"/>
    </location>
</feature>